<sequence length="512" mass="57281">MILNNIRALTVVCWIMCVRSTVSQAPTLNFPYSVNPNKVALNTPVQFSCNIPRYSPYPMTVSIGKLENSSQTPESTVSWLTSEVIHSGSMYFTIPAVSQYEGKLVCWYKSTKTSLKKPYSEFSNPVDFIVSALSPPNITVNPDFFLEGGNYTVSCNITPNTLTNYTMSQFYRYLPFTPANNWTLLGSSFLTDISSTYSSQKNMFVPVEFACSTEMVYNGKVLHSPLATKQAIPESLPVQLWEQRRGESCMGYLNINLKFQWRPVCQKPLDTEAVSQAAATTASVVCRDLGCGHMLNWQRLSDSTRLFTNTIGDIKCSGKENKIKDCSLNVTESCKEQGTLFIVCSDAMPRPKLSVFLHGPVSKLYVTDKQDVELVCFINSTLLKTQDYGYYIFRKNGQVFREIYTQPQYLKSVTLSAPVEGEYECAFQLDSSKIKQVSQPSNNVFIYIYNPPATMPIVAGVLTTLIGTAILVYICVCRTAKEEVPAHPQDPETAQISTENSQNNADYLPQQM</sequence>
<evidence type="ECO:0000256" key="2">
    <source>
        <dbReference type="PROSITE-ProRule" id="PRU00196"/>
    </source>
</evidence>
<dbReference type="OMA" id="CWIMCVR"/>
<dbReference type="Proteomes" id="UP000000437">
    <property type="component" value="Chromosome 6"/>
</dbReference>
<evidence type="ECO:0000256" key="5">
    <source>
        <dbReference type="SAM" id="SignalP"/>
    </source>
</evidence>
<evidence type="ECO:0000313" key="9">
    <source>
        <dbReference type="ZFIN" id="ZDB-GENE-131127-648"/>
    </source>
</evidence>
<evidence type="ECO:0000259" key="6">
    <source>
        <dbReference type="PROSITE" id="PS50287"/>
    </source>
</evidence>
<proteinExistence type="predicted"/>
<keyword evidence="7" id="KW-1185">Reference proteome</keyword>
<feature type="disulfide bond" evidence="2">
    <location>
        <begin position="316"/>
        <end position="326"/>
    </location>
</feature>
<comment type="caution">
    <text evidence="2">Lacks conserved residue(s) required for the propagation of feature annotation.</text>
</comment>
<feature type="region of interest" description="Disordered" evidence="3">
    <location>
        <begin position="486"/>
        <end position="512"/>
    </location>
</feature>
<dbReference type="SUPFAM" id="SSF56487">
    <property type="entry name" value="SRCR-like"/>
    <property type="match status" value="1"/>
</dbReference>
<dbReference type="ZFIN" id="ZDB-GENE-131127-648">
    <property type="gene designation" value="si:dkey-195m11.11"/>
</dbReference>
<evidence type="ECO:0000256" key="4">
    <source>
        <dbReference type="SAM" id="Phobius"/>
    </source>
</evidence>
<dbReference type="RefSeq" id="XP_021332887.1">
    <property type="nucleotide sequence ID" value="XM_021477212.3"/>
</dbReference>
<dbReference type="Pfam" id="PF00530">
    <property type="entry name" value="SRCR"/>
    <property type="match status" value="1"/>
</dbReference>
<keyword evidence="1 2" id="KW-1015">Disulfide bond</keyword>
<protein>
    <submittedName>
        <fullName evidence="8">Uncharacterized protein si:dkey-195m11.11 isoform X1</fullName>
    </submittedName>
</protein>
<feature type="signal peptide" evidence="5">
    <location>
        <begin position="1"/>
        <end position="23"/>
    </location>
</feature>
<name>A0A8M9PN28_DANRE</name>
<organism evidence="7 8">
    <name type="scientific">Danio rerio</name>
    <name type="common">Zebrafish</name>
    <name type="synonym">Brachydanio rerio</name>
    <dbReference type="NCBI Taxonomy" id="7955"/>
    <lineage>
        <taxon>Eukaryota</taxon>
        <taxon>Metazoa</taxon>
        <taxon>Chordata</taxon>
        <taxon>Craniata</taxon>
        <taxon>Vertebrata</taxon>
        <taxon>Euteleostomi</taxon>
        <taxon>Actinopterygii</taxon>
        <taxon>Neopterygii</taxon>
        <taxon>Teleostei</taxon>
        <taxon>Ostariophysi</taxon>
        <taxon>Cypriniformes</taxon>
        <taxon>Danionidae</taxon>
        <taxon>Danioninae</taxon>
        <taxon>Danio</taxon>
    </lineage>
</organism>
<dbReference type="AGR" id="ZFIN:ZDB-GENE-131127-648"/>
<evidence type="ECO:0000313" key="7">
    <source>
        <dbReference type="Proteomes" id="UP000000437"/>
    </source>
</evidence>
<feature type="compositionally biased region" description="Polar residues" evidence="3">
    <location>
        <begin position="492"/>
        <end position="512"/>
    </location>
</feature>
<evidence type="ECO:0000313" key="8">
    <source>
        <dbReference type="RefSeq" id="XP_021332887.1"/>
    </source>
</evidence>
<dbReference type="InterPro" id="IPR036772">
    <property type="entry name" value="SRCR-like_dom_sf"/>
</dbReference>
<accession>A0A8M9PN28</accession>
<keyword evidence="5" id="KW-0732">Signal</keyword>
<dbReference type="GeneID" id="794066"/>
<dbReference type="GO" id="GO:0016020">
    <property type="term" value="C:membrane"/>
    <property type="evidence" value="ECO:0007669"/>
    <property type="project" value="InterPro"/>
</dbReference>
<gene>
    <name evidence="8 9" type="primary">si:dkey-195m11.11</name>
</gene>
<evidence type="ECO:0000256" key="1">
    <source>
        <dbReference type="ARBA" id="ARBA00023157"/>
    </source>
</evidence>
<keyword evidence="4" id="KW-0812">Transmembrane</keyword>
<dbReference type="KEGG" id="dre:794066"/>
<dbReference type="OrthoDB" id="8719906at2759"/>
<keyword evidence="4" id="KW-0472">Membrane</keyword>
<reference evidence="8" key="1">
    <citation type="submission" date="2025-08" db="UniProtKB">
        <authorList>
            <consortium name="RefSeq"/>
        </authorList>
    </citation>
    <scope>IDENTIFICATION</scope>
    <source>
        <strain evidence="8">Tuebingen</strain>
        <tissue evidence="8">Fibroblasts and whole tissue</tissue>
    </source>
</reference>
<dbReference type="PROSITE" id="PS50287">
    <property type="entry name" value="SRCR_2"/>
    <property type="match status" value="1"/>
</dbReference>
<evidence type="ECO:0000256" key="3">
    <source>
        <dbReference type="SAM" id="MobiDB-lite"/>
    </source>
</evidence>
<dbReference type="Gene3D" id="3.10.250.10">
    <property type="entry name" value="SRCR-like domain"/>
    <property type="match status" value="1"/>
</dbReference>
<keyword evidence="4" id="KW-1133">Transmembrane helix</keyword>
<dbReference type="InterPro" id="IPR001190">
    <property type="entry name" value="SRCR"/>
</dbReference>
<dbReference type="FunCoup" id="A0A8M9PN28">
    <property type="interactions" value="1"/>
</dbReference>
<feature type="domain" description="SRCR" evidence="6">
    <location>
        <begin position="238"/>
        <end position="345"/>
    </location>
</feature>
<feature type="transmembrane region" description="Helical" evidence="4">
    <location>
        <begin position="453"/>
        <end position="476"/>
    </location>
</feature>
<dbReference type="AlphaFoldDB" id="A0A8M9PN28"/>
<feature type="chain" id="PRO_5035431947" evidence="5">
    <location>
        <begin position="24"/>
        <end position="512"/>
    </location>
</feature>
<dbReference type="SMART" id="SM00202">
    <property type="entry name" value="SR"/>
    <property type="match status" value="1"/>
</dbReference>